<evidence type="ECO:0000313" key="3">
    <source>
        <dbReference type="EMBL" id="MBB6543762.1"/>
    </source>
</evidence>
<organism evidence="3 4">
    <name type="scientific">Thalassotalea piscium</name>
    <dbReference type="NCBI Taxonomy" id="1230533"/>
    <lineage>
        <taxon>Bacteria</taxon>
        <taxon>Pseudomonadati</taxon>
        <taxon>Pseudomonadota</taxon>
        <taxon>Gammaproteobacteria</taxon>
        <taxon>Alteromonadales</taxon>
        <taxon>Colwelliaceae</taxon>
        <taxon>Thalassotalea</taxon>
    </lineage>
</organism>
<dbReference type="PIRSF" id="PIRSF028688">
    <property type="entry name" value="UCP_imp_028688"/>
    <property type="match status" value="1"/>
</dbReference>
<dbReference type="Pfam" id="PF17680">
    <property type="entry name" value="FlgO"/>
    <property type="match status" value="1"/>
</dbReference>
<reference evidence="3 4" key="1">
    <citation type="submission" date="2020-08" db="EMBL/GenBank/DDBJ databases">
        <title>Genomic Encyclopedia of Type Strains, Phase IV (KMG-IV): sequencing the most valuable type-strain genomes for metagenomic binning, comparative biology and taxonomic classification.</title>
        <authorList>
            <person name="Goeker M."/>
        </authorList>
    </citation>
    <scope>NUCLEOTIDE SEQUENCE [LARGE SCALE GENOMIC DNA]</scope>
    <source>
        <strain evidence="3 4">DSM 26287</strain>
    </source>
</reference>
<dbReference type="InterPro" id="IPR014549">
    <property type="entry name" value="FlgO"/>
</dbReference>
<keyword evidence="1" id="KW-0732">Signal</keyword>
<dbReference type="Proteomes" id="UP000537141">
    <property type="component" value="Unassembled WGS sequence"/>
</dbReference>
<evidence type="ECO:0000313" key="4">
    <source>
        <dbReference type="Proteomes" id="UP000537141"/>
    </source>
</evidence>
<evidence type="ECO:0000259" key="2">
    <source>
        <dbReference type="Pfam" id="PF17680"/>
    </source>
</evidence>
<feature type="chain" id="PRO_5030926945" evidence="1">
    <location>
        <begin position="20"/>
        <end position="205"/>
    </location>
</feature>
<dbReference type="EMBL" id="JACHHU010000019">
    <property type="protein sequence ID" value="MBB6543762.1"/>
    <property type="molecule type" value="Genomic_DNA"/>
</dbReference>
<keyword evidence="4" id="KW-1185">Reference proteome</keyword>
<sequence>MHRLLVFICSFLLLSCAQSPQGSNNSIDNKQNNTADSYVSSTSNEEMIHQRMKVLANKLFSTAQNIEPSHPLAVGTFLPVTQLGGKLIPSDNFIGHQVQESLITLSTQAGLNVIEYKTMPSVKLQSSYDVMLSRDINELNKDFNAYYYLTGTYAEQTDLYIINARIIELKTQRVVAAATDYLPINIMSTQRKVGMKNNMIYRNAY</sequence>
<evidence type="ECO:0000256" key="1">
    <source>
        <dbReference type="SAM" id="SignalP"/>
    </source>
</evidence>
<dbReference type="InterPro" id="IPR041215">
    <property type="entry name" value="FlgO_dom"/>
</dbReference>
<feature type="domain" description="FlgO" evidence="2">
    <location>
        <begin position="55"/>
        <end position="185"/>
    </location>
</feature>
<dbReference type="AlphaFoldDB" id="A0A7X0NHV2"/>
<accession>A0A7X0NHV2</accession>
<proteinExistence type="predicted"/>
<dbReference type="RefSeq" id="WP_184424545.1">
    <property type="nucleotide sequence ID" value="NZ_AP027362.1"/>
</dbReference>
<feature type="signal peptide" evidence="1">
    <location>
        <begin position="1"/>
        <end position="19"/>
    </location>
</feature>
<gene>
    <name evidence="3" type="ORF">HNQ55_002284</name>
</gene>
<name>A0A7X0NHV2_9GAMM</name>
<dbReference type="PROSITE" id="PS51257">
    <property type="entry name" value="PROKAR_LIPOPROTEIN"/>
    <property type="match status" value="1"/>
</dbReference>
<comment type="caution">
    <text evidence="3">The sequence shown here is derived from an EMBL/GenBank/DDBJ whole genome shotgun (WGS) entry which is preliminary data.</text>
</comment>
<protein>
    <submittedName>
        <fullName evidence="3">TolB-like protein</fullName>
    </submittedName>
</protein>